<keyword evidence="7" id="KW-1185">Reference proteome</keyword>
<dbReference type="GO" id="GO:0005829">
    <property type="term" value="C:cytosol"/>
    <property type="evidence" value="ECO:0007669"/>
    <property type="project" value="TreeGrafter"/>
</dbReference>
<feature type="domain" description="Lipoyl-binding" evidence="5">
    <location>
        <begin position="29"/>
        <end position="111"/>
    </location>
</feature>
<dbReference type="EMBL" id="FRAR01000013">
    <property type="protein sequence ID" value="SHK44274.1"/>
    <property type="molecule type" value="Genomic_DNA"/>
</dbReference>
<dbReference type="Pfam" id="PF01597">
    <property type="entry name" value="GCV_H"/>
    <property type="match status" value="1"/>
</dbReference>
<dbReference type="PROSITE" id="PS50968">
    <property type="entry name" value="BIOTINYL_LIPOYL"/>
    <property type="match status" value="1"/>
</dbReference>
<dbReference type="SUPFAM" id="SSF51230">
    <property type="entry name" value="Single hybrid motif"/>
    <property type="match status" value="1"/>
</dbReference>
<dbReference type="PROSITE" id="PS00189">
    <property type="entry name" value="LIPOYL"/>
    <property type="match status" value="1"/>
</dbReference>
<dbReference type="InterPro" id="IPR017453">
    <property type="entry name" value="GCV_H_sub"/>
</dbReference>
<dbReference type="OrthoDB" id="9796712at2"/>
<dbReference type="GO" id="GO:0005960">
    <property type="term" value="C:glycine cleavage complex"/>
    <property type="evidence" value="ECO:0007669"/>
    <property type="project" value="InterPro"/>
</dbReference>
<evidence type="ECO:0000313" key="6">
    <source>
        <dbReference type="EMBL" id="SHK44274.1"/>
    </source>
</evidence>
<dbReference type="GO" id="GO:0019464">
    <property type="term" value="P:glycine decarboxylation via glycine cleavage system"/>
    <property type="evidence" value="ECO:0007669"/>
    <property type="project" value="UniProtKB-UniRule"/>
</dbReference>
<dbReference type="InterPro" id="IPR033753">
    <property type="entry name" value="GCV_H/Fam206"/>
</dbReference>
<dbReference type="RefSeq" id="WP_072913499.1">
    <property type="nucleotide sequence ID" value="NZ_FRAR01000013.1"/>
</dbReference>
<comment type="similarity">
    <text evidence="1 3">Belongs to the GcvH family.</text>
</comment>
<comment type="subunit">
    <text evidence="3">The glycine cleavage system is composed of four proteins: P, T, L and H.</text>
</comment>
<dbReference type="NCBIfam" id="TIGR00527">
    <property type="entry name" value="gcvH"/>
    <property type="match status" value="1"/>
</dbReference>
<keyword evidence="2 3" id="KW-0450">Lipoyl</keyword>
<dbReference type="Proteomes" id="UP000183997">
    <property type="component" value="Unassembled WGS sequence"/>
</dbReference>
<dbReference type="InterPro" id="IPR000089">
    <property type="entry name" value="Biotin_lipoyl"/>
</dbReference>
<comment type="function">
    <text evidence="3">The glycine cleavage system catalyzes the degradation of glycine. The H protein shuttles the methylamine group of glycine from the P protein to the T protein.</text>
</comment>
<feature type="modified residue" description="N6-lipoyllysine" evidence="3 4">
    <location>
        <position position="70"/>
    </location>
</feature>
<dbReference type="InterPro" id="IPR011053">
    <property type="entry name" value="Single_hybrid_motif"/>
</dbReference>
<organism evidence="6 7">
    <name type="scientific">Desulforamulus aeronauticus DSM 10349</name>
    <dbReference type="NCBI Taxonomy" id="1121421"/>
    <lineage>
        <taxon>Bacteria</taxon>
        <taxon>Bacillati</taxon>
        <taxon>Bacillota</taxon>
        <taxon>Clostridia</taxon>
        <taxon>Eubacteriales</taxon>
        <taxon>Peptococcaceae</taxon>
        <taxon>Desulforamulus</taxon>
    </lineage>
</organism>
<evidence type="ECO:0000259" key="5">
    <source>
        <dbReference type="PROSITE" id="PS50968"/>
    </source>
</evidence>
<dbReference type="InterPro" id="IPR003016">
    <property type="entry name" value="2-oxoA_DH_lipoyl-BS"/>
</dbReference>
<evidence type="ECO:0000256" key="3">
    <source>
        <dbReference type="HAMAP-Rule" id="MF_00272"/>
    </source>
</evidence>
<evidence type="ECO:0000256" key="4">
    <source>
        <dbReference type="PIRSR" id="PIRSR617453-50"/>
    </source>
</evidence>
<dbReference type="HAMAP" id="MF_00272">
    <property type="entry name" value="GcvH"/>
    <property type="match status" value="1"/>
</dbReference>
<accession>A0A1M6SHM4</accession>
<name>A0A1M6SHM4_9FIRM</name>
<dbReference type="STRING" id="1121421.SAMN02745123_01893"/>
<dbReference type="CDD" id="cd06848">
    <property type="entry name" value="GCS_H"/>
    <property type="match status" value="1"/>
</dbReference>
<dbReference type="Gene3D" id="2.40.50.100">
    <property type="match status" value="1"/>
</dbReference>
<reference evidence="7" key="1">
    <citation type="submission" date="2016-11" db="EMBL/GenBank/DDBJ databases">
        <authorList>
            <person name="Varghese N."/>
            <person name="Submissions S."/>
        </authorList>
    </citation>
    <scope>NUCLEOTIDE SEQUENCE [LARGE SCALE GENOMIC DNA]</scope>
    <source>
        <strain evidence="7">DSM 10349</strain>
    </source>
</reference>
<dbReference type="NCBIfam" id="NF002270">
    <property type="entry name" value="PRK01202.1"/>
    <property type="match status" value="1"/>
</dbReference>
<dbReference type="PANTHER" id="PTHR11715:SF3">
    <property type="entry name" value="GLYCINE CLEAVAGE SYSTEM H PROTEIN-RELATED"/>
    <property type="match status" value="1"/>
</dbReference>
<evidence type="ECO:0000256" key="1">
    <source>
        <dbReference type="ARBA" id="ARBA00009249"/>
    </source>
</evidence>
<dbReference type="PANTHER" id="PTHR11715">
    <property type="entry name" value="GLYCINE CLEAVAGE SYSTEM H PROTEIN"/>
    <property type="match status" value="1"/>
</dbReference>
<evidence type="ECO:0000256" key="2">
    <source>
        <dbReference type="ARBA" id="ARBA00022823"/>
    </source>
</evidence>
<evidence type="ECO:0000313" key="7">
    <source>
        <dbReference type="Proteomes" id="UP000183997"/>
    </source>
</evidence>
<dbReference type="GO" id="GO:0009249">
    <property type="term" value="P:protein lipoylation"/>
    <property type="evidence" value="ECO:0007669"/>
    <property type="project" value="TreeGrafter"/>
</dbReference>
<proteinExistence type="inferred from homology"/>
<protein>
    <recommendedName>
        <fullName evidence="3">Glycine cleavage system H protein</fullName>
    </recommendedName>
</protein>
<gene>
    <name evidence="3" type="primary">gcvH</name>
    <name evidence="6" type="ORF">SAMN02745123_01893</name>
</gene>
<dbReference type="AlphaFoldDB" id="A0A1M6SHM4"/>
<comment type="cofactor">
    <cofactor evidence="3">
        <name>(R)-lipoate</name>
        <dbReference type="ChEBI" id="CHEBI:83088"/>
    </cofactor>
    <text evidence="3">Binds 1 lipoyl cofactor covalently.</text>
</comment>
<dbReference type="InterPro" id="IPR002930">
    <property type="entry name" value="GCV_H"/>
</dbReference>
<sequence length="132" mass="14620">MTKPVEELILPDDIHYYEEHTWVKTEDNLVKVGISDFAQDNLGSIIFIELPNVGESFSKGDEFGQAESAKTVSALYMPISGEIVAINSLLEETPQTVNESPYGGGWMIVVKPSNLDEVASLLTKNKYIDLIK</sequence>